<accession>A0A834PCN2</accession>
<proteinExistence type="predicted"/>
<keyword evidence="3" id="KW-1185">Reference proteome</keyword>
<feature type="compositionally biased region" description="Basic and acidic residues" evidence="1">
    <location>
        <begin position="60"/>
        <end position="88"/>
    </location>
</feature>
<organism evidence="2 3">
    <name type="scientific">Vespula pensylvanica</name>
    <name type="common">Western yellow jacket</name>
    <name type="synonym">Wasp</name>
    <dbReference type="NCBI Taxonomy" id="30213"/>
    <lineage>
        <taxon>Eukaryota</taxon>
        <taxon>Metazoa</taxon>
        <taxon>Ecdysozoa</taxon>
        <taxon>Arthropoda</taxon>
        <taxon>Hexapoda</taxon>
        <taxon>Insecta</taxon>
        <taxon>Pterygota</taxon>
        <taxon>Neoptera</taxon>
        <taxon>Endopterygota</taxon>
        <taxon>Hymenoptera</taxon>
        <taxon>Apocrita</taxon>
        <taxon>Aculeata</taxon>
        <taxon>Vespoidea</taxon>
        <taxon>Vespidae</taxon>
        <taxon>Vespinae</taxon>
        <taxon>Vespula</taxon>
    </lineage>
</organism>
<evidence type="ECO:0000313" key="3">
    <source>
        <dbReference type="Proteomes" id="UP000600918"/>
    </source>
</evidence>
<name>A0A834PCN2_VESPE</name>
<feature type="region of interest" description="Disordered" evidence="1">
    <location>
        <begin position="1"/>
        <end position="94"/>
    </location>
</feature>
<gene>
    <name evidence="2" type="ORF">H0235_003846</name>
</gene>
<feature type="compositionally biased region" description="Acidic residues" evidence="1">
    <location>
        <begin position="13"/>
        <end position="42"/>
    </location>
</feature>
<sequence length="94" mass="10601">MSTIELPERISPDDDDDDDDDNDNDDDDDDDDDRSDEDEDGDYAWSPSGEILTSNGPTDPDIHVDPRIKESTSCKTADRYYEEGEGMRHGARVM</sequence>
<evidence type="ECO:0000313" key="2">
    <source>
        <dbReference type="EMBL" id="KAF7435655.1"/>
    </source>
</evidence>
<feature type="compositionally biased region" description="Basic and acidic residues" evidence="1">
    <location>
        <begin position="1"/>
        <end position="12"/>
    </location>
</feature>
<protein>
    <submittedName>
        <fullName evidence="2">Uncharacterized protein</fullName>
    </submittedName>
</protein>
<dbReference type="Proteomes" id="UP000600918">
    <property type="component" value="Unassembled WGS sequence"/>
</dbReference>
<comment type="caution">
    <text evidence="2">The sequence shown here is derived from an EMBL/GenBank/DDBJ whole genome shotgun (WGS) entry which is preliminary data.</text>
</comment>
<evidence type="ECO:0000256" key="1">
    <source>
        <dbReference type="SAM" id="MobiDB-lite"/>
    </source>
</evidence>
<dbReference type="EMBL" id="JACSDY010000002">
    <property type="protein sequence ID" value="KAF7435655.1"/>
    <property type="molecule type" value="Genomic_DNA"/>
</dbReference>
<reference evidence="2" key="1">
    <citation type="journal article" date="2020" name="G3 (Bethesda)">
        <title>High-Quality Assemblies for Three Invasive Social Wasps from the &lt;i&gt;Vespula&lt;/i&gt; Genus.</title>
        <authorList>
            <person name="Harrop T.W.R."/>
            <person name="Guhlin J."/>
            <person name="McLaughlin G.M."/>
            <person name="Permina E."/>
            <person name="Stockwell P."/>
            <person name="Gilligan J."/>
            <person name="Le Lec M.F."/>
            <person name="Gruber M.A.M."/>
            <person name="Quinn O."/>
            <person name="Lovegrove M."/>
            <person name="Duncan E.J."/>
            <person name="Remnant E.J."/>
            <person name="Van Eeckhoven J."/>
            <person name="Graham B."/>
            <person name="Knapp R.A."/>
            <person name="Langford K.W."/>
            <person name="Kronenberg Z."/>
            <person name="Press M.O."/>
            <person name="Eacker S.M."/>
            <person name="Wilson-Rankin E.E."/>
            <person name="Purcell J."/>
            <person name="Lester P.J."/>
            <person name="Dearden P.K."/>
        </authorList>
    </citation>
    <scope>NUCLEOTIDE SEQUENCE</scope>
    <source>
        <strain evidence="2">Volc-1</strain>
    </source>
</reference>
<dbReference type="AlphaFoldDB" id="A0A834PCN2"/>